<evidence type="ECO:0000313" key="2">
    <source>
        <dbReference type="EMBL" id="CUJ89810.1"/>
    </source>
</evidence>
<evidence type="ECO:0000256" key="1">
    <source>
        <dbReference type="SAM" id="MobiDB-lite"/>
    </source>
</evidence>
<reference evidence="3" key="1">
    <citation type="submission" date="2015-09" db="EMBL/GenBank/DDBJ databases">
        <authorList>
            <person name="Rodrigo-Torres L."/>
            <person name="Arahal D.R."/>
        </authorList>
    </citation>
    <scope>NUCLEOTIDE SEQUENCE [LARGE SCALE GENOMIC DNA]</scope>
    <source>
        <strain evidence="3">CECT 5091</strain>
    </source>
</reference>
<protein>
    <submittedName>
        <fullName evidence="2">Uncharacterized protein</fullName>
    </submittedName>
</protein>
<dbReference type="AlphaFoldDB" id="A0A0P1I4M1"/>
<name>A0A0P1I4M1_9RHOB</name>
<gene>
    <name evidence="2" type="ORF">RUE5091_00933</name>
</gene>
<evidence type="ECO:0000313" key="3">
    <source>
        <dbReference type="Proteomes" id="UP000051260"/>
    </source>
</evidence>
<dbReference type="RefSeq" id="WP_131726271.1">
    <property type="nucleotide sequence ID" value="NZ_CYUD01000002.1"/>
</dbReference>
<feature type="region of interest" description="Disordered" evidence="1">
    <location>
        <begin position="144"/>
        <end position="179"/>
    </location>
</feature>
<dbReference type="STRING" id="1715692.RUE5091_00933"/>
<dbReference type="EMBL" id="CYUD01000002">
    <property type="protein sequence ID" value="CUJ89810.1"/>
    <property type="molecule type" value="Genomic_DNA"/>
</dbReference>
<accession>A0A0P1I4M1</accession>
<sequence length="179" mass="20066">MCSDQSAKDHALLISTKDLSEFLNTSEGFARNLMKNLDIPKRGKGYPRLRIFAALGFEKPYPIHAPGIWSTLLDAPAAAKETGESEKTIGRMYEGAHKDKSFTNFLRFGPRKRMIFPFEVEAWLSGTQPKFVRKNELMHPFLRGEMPPTHQTDNPRHEPAPAGTRSSATAIFLPPKAAK</sequence>
<organism evidence="2 3">
    <name type="scientific">Ruegeria denitrificans</name>
    <dbReference type="NCBI Taxonomy" id="1715692"/>
    <lineage>
        <taxon>Bacteria</taxon>
        <taxon>Pseudomonadati</taxon>
        <taxon>Pseudomonadota</taxon>
        <taxon>Alphaproteobacteria</taxon>
        <taxon>Rhodobacterales</taxon>
        <taxon>Roseobacteraceae</taxon>
        <taxon>Ruegeria</taxon>
    </lineage>
</organism>
<proteinExistence type="predicted"/>
<keyword evidence="3" id="KW-1185">Reference proteome</keyword>
<dbReference type="Proteomes" id="UP000051260">
    <property type="component" value="Unassembled WGS sequence"/>
</dbReference>
<dbReference type="OrthoDB" id="7837458at2"/>